<evidence type="ECO:0000256" key="5">
    <source>
        <dbReference type="ARBA" id="ARBA00022777"/>
    </source>
</evidence>
<dbReference type="PROSITE" id="PS50011">
    <property type="entry name" value="PROTEIN_KINASE_DOM"/>
    <property type="match status" value="1"/>
</dbReference>
<feature type="domain" description="Protein kinase" evidence="10">
    <location>
        <begin position="112"/>
        <end position="455"/>
    </location>
</feature>
<evidence type="ECO:0000256" key="7">
    <source>
        <dbReference type="ARBA" id="ARBA00047899"/>
    </source>
</evidence>
<dbReference type="EC" id="2.7.11.1" evidence="1"/>
<accession>A0A2S4L5E0</accession>
<evidence type="ECO:0000256" key="1">
    <source>
        <dbReference type="ARBA" id="ARBA00012513"/>
    </source>
</evidence>
<protein>
    <recommendedName>
        <fullName evidence="1">non-specific serine/threonine protein kinase</fullName>
        <ecNumber evidence="1">2.7.11.1</ecNumber>
    </recommendedName>
</protein>
<evidence type="ECO:0000256" key="8">
    <source>
        <dbReference type="ARBA" id="ARBA00048679"/>
    </source>
</evidence>
<dbReference type="STRING" id="94208.A0A2S4L5E0"/>
<dbReference type="Proteomes" id="UP000237481">
    <property type="component" value="Unassembled WGS sequence"/>
</dbReference>
<dbReference type="EMBL" id="PKSG01000220">
    <property type="protein sequence ID" value="POR37663.1"/>
    <property type="molecule type" value="Genomic_DNA"/>
</dbReference>
<dbReference type="GO" id="GO:0005634">
    <property type="term" value="C:nucleus"/>
    <property type="evidence" value="ECO:0007669"/>
    <property type="project" value="TreeGrafter"/>
</dbReference>
<dbReference type="GO" id="GO:0005737">
    <property type="term" value="C:cytoplasm"/>
    <property type="evidence" value="ECO:0007669"/>
    <property type="project" value="TreeGrafter"/>
</dbReference>
<evidence type="ECO:0000256" key="9">
    <source>
        <dbReference type="PROSITE-ProRule" id="PRU10141"/>
    </source>
</evidence>
<dbReference type="PANTHER" id="PTHR47634:SF9">
    <property type="entry name" value="PROTEIN KINASE DOMAIN-CONTAINING PROTEIN-RELATED"/>
    <property type="match status" value="1"/>
</dbReference>
<dbReference type="InterPro" id="IPR051334">
    <property type="entry name" value="SRPK"/>
</dbReference>
<evidence type="ECO:0000313" key="12">
    <source>
        <dbReference type="Proteomes" id="UP000237481"/>
    </source>
</evidence>
<evidence type="ECO:0000256" key="2">
    <source>
        <dbReference type="ARBA" id="ARBA00022527"/>
    </source>
</evidence>
<dbReference type="PROSITE" id="PS00107">
    <property type="entry name" value="PROTEIN_KINASE_ATP"/>
    <property type="match status" value="1"/>
</dbReference>
<feature type="binding site" evidence="9">
    <location>
        <position position="141"/>
    </location>
    <ligand>
        <name>ATP</name>
        <dbReference type="ChEBI" id="CHEBI:30616"/>
    </ligand>
</feature>
<dbReference type="GO" id="GO:0050684">
    <property type="term" value="P:regulation of mRNA processing"/>
    <property type="evidence" value="ECO:0007669"/>
    <property type="project" value="TreeGrafter"/>
</dbReference>
<dbReference type="GO" id="GO:0000245">
    <property type="term" value="P:spliceosomal complex assembly"/>
    <property type="evidence" value="ECO:0007669"/>
    <property type="project" value="TreeGrafter"/>
</dbReference>
<name>A0A2S4L5E0_9HYPO</name>
<organism evidence="11 12">
    <name type="scientific">Tolypocladium paradoxum</name>
    <dbReference type="NCBI Taxonomy" id="94208"/>
    <lineage>
        <taxon>Eukaryota</taxon>
        <taxon>Fungi</taxon>
        <taxon>Dikarya</taxon>
        <taxon>Ascomycota</taxon>
        <taxon>Pezizomycotina</taxon>
        <taxon>Sordariomycetes</taxon>
        <taxon>Hypocreomycetidae</taxon>
        <taxon>Hypocreales</taxon>
        <taxon>Ophiocordycipitaceae</taxon>
        <taxon>Tolypocladium</taxon>
    </lineage>
</organism>
<dbReference type="InterPro" id="IPR000719">
    <property type="entry name" value="Prot_kinase_dom"/>
</dbReference>
<keyword evidence="12" id="KW-1185">Reference proteome</keyword>
<evidence type="ECO:0000256" key="4">
    <source>
        <dbReference type="ARBA" id="ARBA00022741"/>
    </source>
</evidence>
<proteinExistence type="predicted"/>
<dbReference type="Gene3D" id="1.10.510.10">
    <property type="entry name" value="Transferase(Phosphotransferase) domain 1"/>
    <property type="match status" value="1"/>
</dbReference>
<dbReference type="GO" id="GO:0004674">
    <property type="term" value="F:protein serine/threonine kinase activity"/>
    <property type="evidence" value="ECO:0007669"/>
    <property type="project" value="UniProtKB-KW"/>
</dbReference>
<keyword evidence="4 9" id="KW-0547">Nucleotide-binding</keyword>
<comment type="catalytic activity">
    <reaction evidence="7">
        <text>L-threonyl-[protein] + ATP = O-phospho-L-threonyl-[protein] + ADP + H(+)</text>
        <dbReference type="Rhea" id="RHEA:46608"/>
        <dbReference type="Rhea" id="RHEA-COMP:11060"/>
        <dbReference type="Rhea" id="RHEA-COMP:11605"/>
        <dbReference type="ChEBI" id="CHEBI:15378"/>
        <dbReference type="ChEBI" id="CHEBI:30013"/>
        <dbReference type="ChEBI" id="CHEBI:30616"/>
        <dbReference type="ChEBI" id="CHEBI:61977"/>
        <dbReference type="ChEBI" id="CHEBI:456216"/>
        <dbReference type="EC" id="2.7.11.1"/>
    </reaction>
</comment>
<dbReference type="PANTHER" id="PTHR47634">
    <property type="entry name" value="PROTEIN KINASE DOMAIN-CONTAINING PROTEIN-RELATED"/>
    <property type="match status" value="1"/>
</dbReference>
<dbReference type="SMART" id="SM00220">
    <property type="entry name" value="S_TKc"/>
    <property type="match status" value="1"/>
</dbReference>
<dbReference type="AlphaFoldDB" id="A0A2S4L5E0"/>
<dbReference type="OrthoDB" id="5979581at2759"/>
<gene>
    <name evidence="11" type="ORF">TPAR_02148</name>
</gene>
<dbReference type="Gene3D" id="3.30.200.20">
    <property type="entry name" value="Phosphorylase Kinase, domain 1"/>
    <property type="match status" value="1"/>
</dbReference>
<dbReference type="Pfam" id="PF00069">
    <property type="entry name" value="Pkinase"/>
    <property type="match status" value="1"/>
</dbReference>
<reference evidence="11 12" key="1">
    <citation type="submission" date="2018-01" db="EMBL/GenBank/DDBJ databases">
        <title>Harnessing the power of phylogenomics to disentangle the directionality and signatures of interkingdom host jumping in the parasitic fungal genus Tolypocladium.</title>
        <authorList>
            <person name="Quandt C.A."/>
            <person name="Patterson W."/>
            <person name="Spatafora J.W."/>
        </authorList>
    </citation>
    <scope>NUCLEOTIDE SEQUENCE [LARGE SCALE GENOMIC DNA]</scope>
    <source>
        <strain evidence="11 12">NRBC 100945</strain>
    </source>
</reference>
<dbReference type="FunFam" id="1.10.510.10:FF:000922">
    <property type="entry name" value="Protein kinase domain protein"/>
    <property type="match status" value="1"/>
</dbReference>
<dbReference type="GO" id="GO:0005524">
    <property type="term" value="F:ATP binding"/>
    <property type="evidence" value="ECO:0007669"/>
    <property type="project" value="UniProtKB-UniRule"/>
</dbReference>
<comment type="caution">
    <text evidence="11">The sequence shown here is derived from an EMBL/GenBank/DDBJ whole genome shotgun (WGS) entry which is preliminary data.</text>
</comment>
<keyword evidence="5 11" id="KW-0418">Kinase</keyword>
<dbReference type="InterPro" id="IPR011009">
    <property type="entry name" value="Kinase-like_dom_sf"/>
</dbReference>
<evidence type="ECO:0000259" key="10">
    <source>
        <dbReference type="PROSITE" id="PS50011"/>
    </source>
</evidence>
<evidence type="ECO:0000313" key="11">
    <source>
        <dbReference type="EMBL" id="POR37663.1"/>
    </source>
</evidence>
<keyword evidence="6 9" id="KW-0067">ATP-binding</keyword>
<evidence type="ECO:0000256" key="6">
    <source>
        <dbReference type="ARBA" id="ARBA00022840"/>
    </source>
</evidence>
<keyword evidence="3" id="KW-0808">Transferase</keyword>
<keyword evidence="2" id="KW-0723">Serine/threonine-protein kinase</keyword>
<sequence length="462" mass="52183">MAKGCCTSPRAAGTTTWTRASILQARERAMDAEAADAQADRGLDEGACERAEAGKGRTRLIWVTVSSPRGELDAGFEVIPATELLEEEQFDEFKTGFYCPVNIGDVFASNKYQVLGKLGFGTTSTVWLARNLQEHDYVALKVFTRHHGETCKAEFRTYETIDKANPSHPGHRHVRTALNMFTIDSPRGHHQCLVQRPMWDSWKDLLRRNPSRRFSEALLKGGLQHLLQALDYLHTECKLVHTDIKADNILHAIIDQGILKAFVEEEMETPSPRKYVDSAPVYMSRRFNLPEDFGRIVLSDFGSAVRGDAKRNHDAQPNVYRSPEVMVKAAWSYPVDIWNVGAMIWDVFQGSHLFHGEDPTGKGYTTRAHLAEVIGLLGPPPLDLLQRGVRSKEFFSEDGKWIAHVPIPQGNSLEKAERVLAGRNKDMFLNFVGGMLTWRPEDRKTARELLEDPWLNTWEISD</sequence>
<comment type="catalytic activity">
    <reaction evidence="8">
        <text>L-seryl-[protein] + ATP = O-phospho-L-seryl-[protein] + ADP + H(+)</text>
        <dbReference type="Rhea" id="RHEA:17989"/>
        <dbReference type="Rhea" id="RHEA-COMP:9863"/>
        <dbReference type="Rhea" id="RHEA-COMP:11604"/>
        <dbReference type="ChEBI" id="CHEBI:15378"/>
        <dbReference type="ChEBI" id="CHEBI:29999"/>
        <dbReference type="ChEBI" id="CHEBI:30616"/>
        <dbReference type="ChEBI" id="CHEBI:83421"/>
        <dbReference type="ChEBI" id="CHEBI:456216"/>
        <dbReference type="EC" id="2.7.11.1"/>
    </reaction>
</comment>
<dbReference type="SUPFAM" id="SSF56112">
    <property type="entry name" value="Protein kinase-like (PK-like)"/>
    <property type="match status" value="1"/>
</dbReference>
<dbReference type="InterPro" id="IPR017441">
    <property type="entry name" value="Protein_kinase_ATP_BS"/>
</dbReference>
<evidence type="ECO:0000256" key="3">
    <source>
        <dbReference type="ARBA" id="ARBA00022679"/>
    </source>
</evidence>